<proteinExistence type="inferred from homology"/>
<dbReference type="GO" id="GO:0005737">
    <property type="term" value="C:cytoplasm"/>
    <property type="evidence" value="ECO:0007669"/>
    <property type="project" value="TreeGrafter"/>
</dbReference>
<dbReference type="PANTHER" id="PTHR43900">
    <property type="entry name" value="GLUTATHIONE S-TRANSFERASE RHO"/>
    <property type="match status" value="1"/>
</dbReference>
<dbReference type="InterPro" id="IPR004045">
    <property type="entry name" value="Glutathione_S-Trfase_N"/>
</dbReference>
<dbReference type="SUPFAM" id="SSF47616">
    <property type="entry name" value="GST C-terminal domain-like"/>
    <property type="match status" value="1"/>
</dbReference>
<dbReference type="GO" id="GO:0004364">
    <property type="term" value="F:glutathione transferase activity"/>
    <property type="evidence" value="ECO:0007669"/>
    <property type="project" value="UniProtKB-EC"/>
</dbReference>
<dbReference type="AlphaFoldDB" id="A0AAD4QKK7"/>
<reference evidence="7" key="1">
    <citation type="journal article" date="2022" name="New Phytol.">
        <title>Evolutionary transition to the ectomycorrhizal habit in the genomes of a hyperdiverse lineage of mushroom-forming fungi.</title>
        <authorList>
            <person name="Looney B."/>
            <person name="Miyauchi S."/>
            <person name="Morin E."/>
            <person name="Drula E."/>
            <person name="Courty P.E."/>
            <person name="Kohler A."/>
            <person name="Kuo A."/>
            <person name="LaButti K."/>
            <person name="Pangilinan J."/>
            <person name="Lipzen A."/>
            <person name="Riley R."/>
            <person name="Andreopoulos W."/>
            <person name="He G."/>
            <person name="Johnson J."/>
            <person name="Nolan M."/>
            <person name="Tritt A."/>
            <person name="Barry K.W."/>
            <person name="Grigoriev I.V."/>
            <person name="Nagy L.G."/>
            <person name="Hibbett D."/>
            <person name="Henrissat B."/>
            <person name="Matheny P.B."/>
            <person name="Labbe J."/>
            <person name="Martin F.M."/>
        </authorList>
    </citation>
    <scope>NUCLEOTIDE SEQUENCE</scope>
    <source>
        <strain evidence="7">BPL690</strain>
    </source>
</reference>
<accession>A0AAD4QKK7</accession>
<protein>
    <recommendedName>
        <fullName evidence="2">glutathione transferase</fullName>
        <ecNumber evidence="2">2.5.1.18</ecNumber>
    </recommendedName>
</protein>
<dbReference type="GO" id="GO:0009636">
    <property type="term" value="P:response to toxic substance"/>
    <property type="evidence" value="ECO:0007669"/>
    <property type="project" value="UniProtKB-ARBA"/>
</dbReference>
<dbReference type="GO" id="GO:0043295">
    <property type="term" value="F:glutathione binding"/>
    <property type="evidence" value="ECO:0007669"/>
    <property type="project" value="TreeGrafter"/>
</dbReference>
<dbReference type="FunFam" id="1.20.1050.10:FF:000004">
    <property type="entry name" value="Glutathione S-transferase F2"/>
    <property type="match status" value="1"/>
</dbReference>
<dbReference type="SUPFAM" id="SSF52833">
    <property type="entry name" value="Thioredoxin-like"/>
    <property type="match status" value="1"/>
</dbReference>
<organism evidence="7 8">
    <name type="scientific">Multifurca ochricompacta</name>
    <dbReference type="NCBI Taxonomy" id="376703"/>
    <lineage>
        <taxon>Eukaryota</taxon>
        <taxon>Fungi</taxon>
        <taxon>Dikarya</taxon>
        <taxon>Basidiomycota</taxon>
        <taxon>Agaricomycotina</taxon>
        <taxon>Agaricomycetes</taxon>
        <taxon>Russulales</taxon>
        <taxon>Russulaceae</taxon>
        <taxon>Multifurca</taxon>
    </lineage>
</organism>
<evidence type="ECO:0000313" key="8">
    <source>
        <dbReference type="Proteomes" id="UP001203297"/>
    </source>
</evidence>
<dbReference type="Proteomes" id="UP001203297">
    <property type="component" value="Unassembled WGS sequence"/>
</dbReference>
<comment type="similarity">
    <text evidence="1">Belongs to the GST superfamily. Phi family.</text>
</comment>
<dbReference type="EC" id="2.5.1.18" evidence="2"/>
<keyword evidence="8" id="KW-1185">Reference proteome</keyword>
<evidence type="ECO:0000313" key="7">
    <source>
        <dbReference type="EMBL" id="KAI0294649.1"/>
    </source>
</evidence>
<dbReference type="GO" id="GO:0006749">
    <property type="term" value="P:glutathione metabolic process"/>
    <property type="evidence" value="ECO:0007669"/>
    <property type="project" value="TreeGrafter"/>
</dbReference>
<sequence>MVLSFTSTYSQWSHFNMSFKLHGLSSSTFTRSVALVAKERNIPYEFVPVDFKLSEQKTPTHLEHHPFGQVPYIQQDDGFELYESRAIGRYLATQGSGPELIPTDPIAYAKFEQAASVEYTQFHPYAAGIALEKVFKPLRGLETNEERVKELVSVLNHKLNGYEIILSKQKYLAGNGLTLADLYHLPYGTIVFETFDFKYLESRPNLRRWWNDISSRESWKAVKDSI</sequence>
<evidence type="ECO:0000256" key="2">
    <source>
        <dbReference type="ARBA" id="ARBA00012452"/>
    </source>
</evidence>
<dbReference type="InterPro" id="IPR036282">
    <property type="entry name" value="Glutathione-S-Trfase_C_sf"/>
</dbReference>
<dbReference type="Gene3D" id="3.40.30.10">
    <property type="entry name" value="Glutaredoxin"/>
    <property type="match status" value="1"/>
</dbReference>
<comment type="caution">
    <text evidence="7">The sequence shown here is derived from an EMBL/GenBank/DDBJ whole genome shotgun (WGS) entry which is preliminary data.</text>
</comment>
<dbReference type="InterPro" id="IPR010987">
    <property type="entry name" value="Glutathione-S-Trfase_C-like"/>
</dbReference>
<name>A0AAD4QKK7_9AGAM</name>
<dbReference type="SFLD" id="SFLDS00019">
    <property type="entry name" value="Glutathione_Transferase_(cytos"/>
    <property type="match status" value="1"/>
</dbReference>
<comment type="catalytic activity">
    <reaction evidence="4">
        <text>RX + glutathione = an S-substituted glutathione + a halide anion + H(+)</text>
        <dbReference type="Rhea" id="RHEA:16437"/>
        <dbReference type="ChEBI" id="CHEBI:15378"/>
        <dbReference type="ChEBI" id="CHEBI:16042"/>
        <dbReference type="ChEBI" id="CHEBI:17792"/>
        <dbReference type="ChEBI" id="CHEBI:57925"/>
        <dbReference type="ChEBI" id="CHEBI:90779"/>
        <dbReference type="EC" id="2.5.1.18"/>
    </reaction>
</comment>
<feature type="domain" description="GST N-terminal" evidence="5">
    <location>
        <begin position="17"/>
        <end position="99"/>
    </location>
</feature>
<keyword evidence="3" id="KW-0808">Transferase</keyword>
<dbReference type="SFLD" id="SFLDG00358">
    <property type="entry name" value="Main_(cytGST)"/>
    <property type="match status" value="1"/>
</dbReference>
<evidence type="ECO:0000259" key="5">
    <source>
        <dbReference type="PROSITE" id="PS50404"/>
    </source>
</evidence>
<dbReference type="InterPro" id="IPR004046">
    <property type="entry name" value="GST_C"/>
</dbReference>
<evidence type="ECO:0000256" key="3">
    <source>
        <dbReference type="ARBA" id="ARBA00022679"/>
    </source>
</evidence>
<dbReference type="InterPro" id="IPR036249">
    <property type="entry name" value="Thioredoxin-like_sf"/>
</dbReference>
<dbReference type="EMBL" id="WTXG01000071">
    <property type="protein sequence ID" value="KAI0294649.1"/>
    <property type="molecule type" value="Genomic_DNA"/>
</dbReference>
<gene>
    <name evidence="7" type="ORF">B0F90DRAFT_1891113</name>
</gene>
<dbReference type="PANTHER" id="PTHR43900:SF3">
    <property type="entry name" value="GLUTATHIONE S-TRANSFERASE RHO"/>
    <property type="match status" value="1"/>
</dbReference>
<dbReference type="Pfam" id="PF02798">
    <property type="entry name" value="GST_N"/>
    <property type="match status" value="1"/>
</dbReference>
<dbReference type="InterPro" id="IPR040079">
    <property type="entry name" value="Glutathione_S-Trfase"/>
</dbReference>
<dbReference type="Gene3D" id="1.20.1050.10">
    <property type="match status" value="1"/>
</dbReference>
<dbReference type="Pfam" id="PF00043">
    <property type="entry name" value="GST_C"/>
    <property type="match status" value="1"/>
</dbReference>
<evidence type="ECO:0000259" key="6">
    <source>
        <dbReference type="PROSITE" id="PS50405"/>
    </source>
</evidence>
<evidence type="ECO:0000256" key="4">
    <source>
        <dbReference type="ARBA" id="ARBA00047960"/>
    </source>
</evidence>
<evidence type="ECO:0000256" key="1">
    <source>
        <dbReference type="ARBA" id="ARBA00010128"/>
    </source>
</evidence>
<dbReference type="PROSITE" id="PS50404">
    <property type="entry name" value="GST_NTER"/>
    <property type="match status" value="1"/>
</dbReference>
<dbReference type="SFLD" id="SFLDG01154">
    <property type="entry name" value="Main.5:_Phi-like"/>
    <property type="match status" value="1"/>
</dbReference>
<dbReference type="PROSITE" id="PS50405">
    <property type="entry name" value="GST_CTER"/>
    <property type="match status" value="1"/>
</dbReference>
<feature type="domain" description="GST C-terminal" evidence="6">
    <location>
        <begin position="104"/>
        <end position="226"/>
    </location>
</feature>